<keyword evidence="4" id="KW-0732">Signal</keyword>
<dbReference type="Proteomes" id="UP000187185">
    <property type="component" value="Chromosome"/>
</dbReference>
<dbReference type="OrthoDB" id="257716at2"/>
<name>A0A1P8U715_9MICO</name>
<evidence type="ECO:0000256" key="2">
    <source>
        <dbReference type="ARBA" id="ARBA00007639"/>
    </source>
</evidence>
<feature type="signal peptide" evidence="4">
    <location>
        <begin position="1"/>
        <end position="20"/>
    </location>
</feature>
<evidence type="ECO:0000256" key="1">
    <source>
        <dbReference type="ARBA" id="ARBA00004196"/>
    </source>
</evidence>
<comment type="subcellular location">
    <subcellularLocation>
        <location evidence="1">Cell envelope</location>
    </subcellularLocation>
</comment>
<feature type="domain" description="Periplasmic binding protein" evidence="5">
    <location>
        <begin position="45"/>
        <end position="299"/>
    </location>
</feature>
<keyword evidence="7" id="KW-1185">Reference proteome</keyword>
<dbReference type="Gene3D" id="3.40.50.2300">
    <property type="match status" value="2"/>
</dbReference>
<dbReference type="KEGG" id="maur:BOH66_06310"/>
<dbReference type="EMBL" id="CP018762">
    <property type="protein sequence ID" value="APZ33912.1"/>
    <property type="molecule type" value="Genomic_DNA"/>
</dbReference>
<dbReference type="PANTHER" id="PTHR30036:SF7">
    <property type="entry name" value="ABC TRANSPORTER PERIPLASMIC-BINDING PROTEIN YPHF"/>
    <property type="match status" value="1"/>
</dbReference>
<dbReference type="AlphaFoldDB" id="A0A1P8U715"/>
<dbReference type="PANTHER" id="PTHR30036">
    <property type="entry name" value="D-XYLOSE-BINDING PERIPLASMIC PROTEIN"/>
    <property type="match status" value="1"/>
</dbReference>
<dbReference type="GO" id="GO:0030288">
    <property type="term" value="C:outer membrane-bounded periplasmic space"/>
    <property type="evidence" value="ECO:0007669"/>
    <property type="project" value="TreeGrafter"/>
</dbReference>
<dbReference type="RefSeq" id="WP_076690228.1">
    <property type="nucleotide sequence ID" value="NZ_CP018762.1"/>
</dbReference>
<dbReference type="InterPro" id="IPR028082">
    <property type="entry name" value="Peripla_BP_I"/>
</dbReference>
<dbReference type="PROSITE" id="PS51257">
    <property type="entry name" value="PROKAR_LIPOPROTEIN"/>
    <property type="match status" value="1"/>
</dbReference>
<dbReference type="SUPFAM" id="SSF53822">
    <property type="entry name" value="Periplasmic binding protein-like I"/>
    <property type="match status" value="1"/>
</dbReference>
<accession>A0A1P8U715</accession>
<feature type="chain" id="PRO_5038792357" description="Periplasmic binding protein domain-containing protein" evidence="4">
    <location>
        <begin position="21"/>
        <end position="326"/>
    </location>
</feature>
<sequence length="326" mass="34371">MTTKFAKRLAAIGIFTTAVALSVAGCASGGASPEGSAGGDESYDIGVLVFDTTVPYMTPMVAGEKQAAEDLGVTVDVQNGQGDLAQQIAIIQQFVAQGKDALVVTTSDGVGIVPALQAAHEAGIPVIANNTVIEDDKVITYVGSDNVTFGKTMADAVCEELGGKGKIAVILGILGSSPQLDRQTGLNDGIKEKCPDVEILAEQTANWDNAQALTVGQDFLNRFGPGEIDMIVDQGPEGIAPAQWAHENGRDDVKWIVGDIPKAVAPGIESGLIDVAIWQDPYEQGYKSVEDAVNWLRGDKDKVPQPRDYSKNEIITKDDLGDIEPY</sequence>
<evidence type="ECO:0000313" key="6">
    <source>
        <dbReference type="EMBL" id="APZ33912.1"/>
    </source>
</evidence>
<gene>
    <name evidence="6" type="ORF">BOH66_06310</name>
</gene>
<proteinExistence type="inferred from homology"/>
<evidence type="ECO:0000256" key="3">
    <source>
        <dbReference type="SAM" id="MobiDB-lite"/>
    </source>
</evidence>
<comment type="similarity">
    <text evidence="2">Belongs to the bacterial solute-binding protein 2 family.</text>
</comment>
<feature type="compositionally biased region" description="Basic and acidic residues" evidence="3">
    <location>
        <begin position="301"/>
        <end position="320"/>
    </location>
</feature>
<dbReference type="InterPro" id="IPR025997">
    <property type="entry name" value="SBP_2_dom"/>
</dbReference>
<protein>
    <recommendedName>
        <fullName evidence="5">Periplasmic binding protein domain-containing protein</fullName>
    </recommendedName>
</protein>
<dbReference type="GO" id="GO:0030246">
    <property type="term" value="F:carbohydrate binding"/>
    <property type="evidence" value="ECO:0007669"/>
    <property type="project" value="TreeGrafter"/>
</dbReference>
<dbReference type="InterPro" id="IPR050555">
    <property type="entry name" value="Bact_Solute-Bind_Prot2"/>
</dbReference>
<dbReference type="CDD" id="cd01536">
    <property type="entry name" value="PBP1_ABC_sugar_binding-like"/>
    <property type="match status" value="1"/>
</dbReference>
<organism evidence="6 7">
    <name type="scientific">Microbacterium aurum</name>
    <dbReference type="NCBI Taxonomy" id="36805"/>
    <lineage>
        <taxon>Bacteria</taxon>
        <taxon>Bacillati</taxon>
        <taxon>Actinomycetota</taxon>
        <taxon>Actinomycetes</taxon>
        <taxon>Micrococcales</taxon>
        <taxon>Microbacteriaceae</taxon>
        <taxon>Microbacterium</taxon>
    </lineage>
</organism>
<reference evidence="6 7" key="1">
    <citation type="submission" date="2016-12" db="EMBL/GenBank/DDBJ databases">
        <title>Complete genome sequence of Microbacterium aurum KACC 15219.</title>
        <authorList>
            <person name="Jung Y."/>
            <person name="Shin J.-H."/>
            <person name="Lee Y.-J."/>
            <person name="Yi H."/>
            <person name="Bahn Y.-S."/>
            <person name="Kim J.F."/>
            <person name="Lee D.-W."/>
        </authorList>
    </citation>
    <scope>NUCLEOTIDE SEQUENCE [LARGE SCALE GENOMIC DNA]</scope>
    <source>
        <strain evidence="6 7">KACC 15219</strain>
    </source>
</reference>
<evidence type="ECO:0000259" key="5">
    <source>
        <dbReference type="Pfam" id="PF13407"/>
    </source>
</evidence>
<feature type="region of interest" description="Disordered" evidence="3">
    <location>
        <begin position="301"/>
        <end position="326"/>
    </location>
</feature>
<dbReference type="STRING" id="36805.BOH66_06310"/>
<evidence type="ECO:0000313" key="7">
    <source>
        <dbReference type="Proteomes" id="UP000187185"/>
    </source>
</evidence>
<dbReference type="Pfam" id="PF13407">
    <property type="entry name" value="Peripla_BP_4"/>
    <property type="match status" value="1"/>
</dbReference>
<evidence type="ECO:0000256" key="4">
    <source>
        <dbReference type="SAM" id="SignalP"/>
    </source>
</evidence>